<reference evidence="1" key="1">
    <citation type="journal article" date="2015" name="Nature">
        <title>Complex archaea that bridge the gap between prokaryotes and eukaryotes.</title>
        <authorList>
            <person name="Spang A."/>
            <person name="Saw J.H."/>
            <person name="Jorgensen S.L."/>
            <person name="Zaremba-Niedzwiedzka K."/>
            <person name="Martijn J."/>
            <person name="Lind A.E."/>
            <person name="van Eijk R."/>
            <person name="Schleper C."/>
            <person name="Guy L."/>
            <person name="Ettema T.J."/>
        </authorList>
    </citation>
    <scope>NUCLEOTIDE SEQUENCE</scope>
</reference>
<name>A0A0F9TI64_9ZZZZ</name>
<gene>
    <name evidence="1" type="ORF">LCGC14_0389080</name>
</gene>
<comment type="caution">
    <text evidence="1">The sequence shown here is derived from an EMBL/GenBank/DDBJ whole genome shotgun (WGS) entry which is preliminary data.</text>
</comment>
<proteinExistence type="predicted"/>
<sequence>MTIRIFLACFLIALPASWAAANDAEDNHRFITSKIAEYIATSKQCRDHALERKPPNAETIKTLSRFKSDDVARFAMIRSVLMQQRCEQSELNELAYAIVVLENTALAAETVEAISAIKVLAFDIQIRRFQRQYENLPRDLRASLESLDYFNEPFDNVALRRHLSDSGL</sequence>
<dbReference type="AlphaFoldDB" id="A0A0F9TI64"/>
<evidence type="ECO:0000313" key="1">
    <source>
        <dbReference type="EMBL" id="KKN74587.1"/>
    </source>
</evidence>
<organism evidence="1">
    <name type="scientific">marine sediment metagenome</name>
    <dbReference type="NCBI Taxonomy" id="412755"/>
    <lineage>
        <taxon>unclassified sequences</taxon>
        <taxon>metagenomes</taxon>
        <taxon>ecological metagenomes</taxon>
    </lineage>
</organism>
<accession>A0A0F9TI64</accession>
<dbReference type="EMBL" id="LAZR01000323">
    <property type="protein sequence ID" value="KKN74587.1"/>
    <property type="molecule type" value="Genomic_DNA"/>
</dbReference>
<protein>
    <submittedName>
        <fullName evidence="1">Uncharacterized protein</fullName>
    </submittedName>
</protein>